<gene>
    <name evidence="1" type="ORF">PsAD2_04000</name>
</gene>
<dbReference type="OrthoDB" id="7860364at2"/>
<reference evidence="1 2" key="1">
    <citation type="journal article" date="2016" name="Front. Microbiol.">
        <title>Comparative Genomic Analysis Reveals a Diverse Repertoire of Genes Involved in Prokaryote-Eukaryote Interactions within the Pseudovibrio Genus.</title>
        <authorList>
            <person name="Romano S."/>
            <person name="Fernandez-Guerra A."/>
            <person name="Reen F.J."/>
            <person name="Glockner F.O."/>
            <person name="Crowley S.P."/>
            <person name="O'Sullivan O."/>
            <person name="Cotter P.D."/>
            <person name="Adams C."/>
            <person name="Dobson A.D."/>
            <person name="O'Gara F."/>
        </authorList>
    </citation>
    <scope>NUCLEOTIDE SEQUENCE [LARGE SCALE GENOMIC DNA]</scope>
    <source>
        <strain evidence="1 2">Ad2</strain>
    </source>
</reference>
<dbReference type="RefSeq" id="WP_068009964.1">
    <property type="nucleotide sequence ID" value="NZ_FOFM01000027.1"/>
</dbReference>
<comment type="caution">
    <text evidence="1">The sequence shown here is derived from an EMBL/GenBank/DDBJ whole genome shotgun (WGS) entry which is preliminary data.</text>
</comment>
<keyword evidence="2" id="KW-1185">Reference proteome</keyword>
<organism evidence="1 2">
    <name type="scientific">Pseudovibrio axinellae</name>
    <dbReference type="NCBI Taxonomy" id="989403"/>
    <lineage>
        <taxon>Bacteria</taxon>
        <taxon>Pseudomonadati</taxon>
        <taxon>Pseudomonadota</taxon>
        <taxon>Alphaproteobacteria</taxon>
        <taxon>Hyphomicrobiales</taxon>
        <taxon>Stappiaceae</taxon>
        <taxon>Pseudovibrio</taxon>
    </lineage>
</organism>
<dbReference type="STRING" id="989403.SAMN05421798_12710"/>
<dbReference type="Proteomes" id="UP000076577">
    <property type="component" value="Unassembled WGS sequence"/>
</dbReference>
<proteinExistence type="predicted"/>
<protein>
    <submittedName>
        <fullName evidence="1">Uncharacterized protein</fullName>
    </submittedName>
</protein>
<sequence>MRSTDNSTSWYCEGCKTFHLNDHKKWTDDMGDFYCARAWKRLTKPQNNTFRQRVNYAREAFLLGEDSRAFDKCFEMYDGAFVVTALMRLCQTDTLLNQAIQKQMSRPGVIAWQKTAASLAHIPSTKLSQKAAAHRVYLENRAHGYVQPSLL</sequence>
<evidence type="ECO:0000313" key="2">
    <source>
        <dbReference type="Proteomes" id="UP000076577"/>
    </source>
</evidence>
<accession>A0A161X9Y1</accession>
<evidence type="ECO:0000313" key="1">
    <source>
        <dbReference type="EMBL" id="KZL10341.1"/>
    </source>
</evidence>
<dbReference type="PATRIC" id="fig|989403.3.peg.4366"/>
<dbReference type="EMBL" id="LMCB01000116">
    <property type="protein sequence ID" value="KZL10341.1"/>
    <property type="molecule type" value="Genomic_DNA"/>
</dbReference>
<dbReference type="AlphaFoldDB" id="A0A161X9Y1"/>
<name>A0A161X9Y1_9HYPH</name>